<proteinExistence type="predicted"/>
<sequence length="369" mass="40241">MAEKDLQKWTTFFHEAGVPRGPATEYATLFCNHRIKDILLGDLTKEILNDIGIIVMGDVMSILKHAKAVYAKLEREKMSNQLVQESESVDEPLVQDDPPQLLLSSGQVKKKKLVAKLPNKPKTEVQQTAVLTLPAKKKMLPTVGPKITVTVDDSSRISPKKRPAKTTMSLSDRFASKTVLQPKVSPVSVEGSKAQTNTVKKVLTKTKPSTEKMTSTNKGVAVKRKSAFERLGKEESSNVSKDMERLSPKIKITKLTKSPVAAPSSKVISLTKSESSVFKRLGETDAASPPSTTRTGALTIRTIRGVGSRIVSDDSPEKPAKSHSVLRPLKPIRAVQPVKPVSTVKARVSADTKKESSRKSVFSRLGSQT</sequence>
<dbReference type="AlphaFoldDB" id="A0A7D9DKD0"/>
<feature type="compositionally biased region" description="Basic and acidic residues" evidence="1">
    <location>
        <begin position="311"/>
        <end position="320"/>
    </location>
</feature>
<dbReference type="Proteomes" id="UP001152795">
    <property type="component" value="Unassembled WGS sequence"/>
</dbReference>
<organism evidence="2 3">
    <name type="scientific">Paramuricea clavata</name>
    <name type="common">Red gorgonian</name>
    <name type="synonym">Violescent sea-whip</name>
    <dbReference type="NCBI Taxonomy" id="317549"/>
    <lineage>
        <taxon>Eukaryota</taxon>
        <taxon>Metazoa</taxon>
        <taxon>Cnidaria</taxon>
        <taxon>Anthozoa</taxon>
        <taxon>Octocorallia</taxon>
        <taxon>Malacalcyonacea</taxon>
        <taxon>Plexauridae</taxon>
        <taxon>Paramuricea</taxon>
    </lineage>
</organism>
<evidence type="ECO:0000313" key="3">
    <source>
        <dbReference type="Proteomes" id="UP001152795"/>
    </source>
</evidence>
<protein>
    <submittedName>
        <fullName evidence="2">Uncharacterized protein</fullName>
    </submittedName>
</protein>
<dbReference type="EMBL" id="CACRXK020001096">
    <property type="protein sequence ID" value="CAB3986947.1"/>
    <property type="molecule type" value="Genomic_DNA"/>
</dbReference>
<dbReference type="PANTHER" id="PTHR21359">
    <property type="entry name" value="DUF5577 DOMAIN-CONTAINING PROTEIN"/>
    <property type="match status" value="1"/>
</dbReference>
<dbReference type="GO" id="GO:0005634">
    <property type="term" value="C:nucleus"/>
    <property type="evidence" value="ECO:0007669"/>
    <property type="project" value="TreeGrafter"/>
</dbReference>
<dbReference type="Pfam" id="PF18017">
    <property type="entry name" value="SAM_4"/>
    <property type="match status" value="1"/>
</dbReference>
<name>A0A7D9DKD0_PARCT</name>
<comment type="caution">
    <text evidence="2">The sequence shown here is derived from an EMBL/GenBank/DDBJ whole genome shotgun (WGS) entry which is preliminary data.</text>
</comment>
<dbReference type="Gene3D" id="1.10.150.50">
    <property type="entry name" value="Transcription Factor, Ets-1"/>
    <property type="match status" value="1"/>
</dbReference>
<gene>
    <name evidence="2" type="ORF">PACLA_8A009147</name>
</gene>
<evidence type="ECO:0000313" key="2">
    <source>
        <dbReference type="EMBL" id="CAB3986947.1"/>
    </source>
</evidence>
<accession>A0A7D9DKD0</accession>
<dbReference type="InterPro" id="IPR013761">
    <property type="entry name" value="SAM/pointed_sf"/>
</dbReference>
<dbReference type="InterPro" id="IPR039161">
    <property type="entry name" value="C19orf47-like"/>
</dbReference>
<dbReference type="OrthoDB" id="10067653at2759"/>
<feature type="compositionally biased region" description="Basic and acidic residues" evidence="1">
    <location>
        <begin position="348"/>
        <end position="358"/>
    </location>
</feature>
<evidence type="ECO:0000256" key="1">
    <source>
        <dbReference type="SAM" id="MobiDB-lite"/>
    </source>
</evidence>
<feature type="region of interest" description="Disordered" evidence="1">
    <location>
        <begin position="309"/>
        <end position="369"/>
    </location>
</feature>
<keyword evidence="3" id="KW-1185">Reference proteome</keyword>
<reference evidence="2" key="1">
    <citation type="submission" date="2020-04" db="EMBL/GenBank/DDBJ databases">
        <authorList>
            <person name="Alioto T."/>
            <person name="Alioto T."/>
            <person name="Gomez Garrido J."/>
        </authorList>
    </citation>
    <scope>NUCLEOTIDE SEQUENCE</scope>
    <source>
        <strain evidence="2">A484AB</strain>
    </source>
</reference>
<dbReference type="PANTHER" id="PTHR21359:SF1">
    <property type="entry name" value="DUF5577 DOMAIN-CONTAINING PROTEIN"/>
    <property type="match status" value="1"/>
</dbReference>